<evidence type="ECO:0000259" key="2">
    <source>
        <dbReference type="PROSITE" id="PS51371"/>
    </source>
</evidence>
<dbReference type="Gene3D" id="3.10.580.10">
    <property type="entry name" value="CBS-domain"/>
    <property type="match status" value="1"/>
</dbReference>
<dbReference type="PROSITE" id="PS51371">
    <property type="entry name" value="CBS"/>
    <property type="match status" value="1"/>
</dbReference>
<dbReference type="InterPro" id="IPR000644">
    <property type="entry name" value="CBS_dom"/>
</dbReference>
<organism evidence="3 4">
    <name type="scientific">Archangium gephyra</name>
    <dbReference type="NCBI Taxonomy" id="48"/>
    <lineage>
        <taxon>Bacteria</taxon>
        <taxon>Pseudomonadati</taxon>
        <taxon>Myxococcota</taxon>
        <taxon>Myxococcia</taxon>
        <taxon>Myxococcales</taxon>
        <taxon>Cystobacterineae</taxon>
        <taxon>Archangiaceae</taxon>
        <taxon>Archangium</taxon>
    </lineage>
</organism>
<dbReference type="Pfam" id="PF00571">
    <property type="entry name" value="CBS"/>
    <property type="match status" value="1"/>
</dbReference>
<dbReference type="Proteomes" id="UP000256345">
    <property type="component" value="Unassembled WGS sequence"/>
</dbReference>
<dbReference type="EMBL" id="QUMU01000009">
    <property type="protein sequence ID" value="REG27679.1"/>
    <property type="molecule type" value="Genomic_DNA"/>
</dbReference>
<evidence type="ECO:0000256" key="1">
    <source>
        <dbReference type="PROSITE-ProRule" id="PRU00703"/>
    </source>
</evidence>
<dbReference type="InterPro" id="IPR046342">
    <property type="entry name" value="CBS_dom_sf"/>
</dbReference>
<keyword evidence="1" id="KW-0129">CBS domain</keyword>
<gene>
    <name evidence="3" type="ORF">ATI61_10914</name>
</gene>
<protein>
    <submittedName>
        <fullName evidence="3">CBS domain protein</fullName>
    </submittedName>
</protein>
<comment type="caution">
    <text evidence="3">The sequence shown here is derived from an EMBL/GenBank/DDBJ whole genome shotgun (WGS) entry which is preliminary data.</text>
</comment>
<evidence type="ECO:0000313" key="4">
    <source>
        <dbReference type="Proteomes" id="UP000256345"/>
    </source>
</evidence>
<keyword evidence="4" id="KW-1185">Reference proteome</keyword>
<reference evidence="3 4" key="1">
    <citation type="submission" date="2018-08" db="EMBL/GenBank/DDBJ databases">
        <title>Genomic Encyclopedia of Archaeal and Bacterial Type Strains, Phase II (KMG-II): from individual species to whole genera.</title>
        <authorList>
            <person name="Goeker M."/>
        </authorList>
    </citation>
    <scope>NUCLEOTIDE SEQUENCE [LARGE SCALE GENOMIC DNA]</scope>
    <source>
        <strain evidence="3 4">DSM 2261</strain>
    </source>
</reference>
<proteinExistence type="predicted"/>
<sequence length="88" mass="9409">MRQKPTVAERLSSIEVALVPTDTLLRALRVMERCGTSLLPVVGEKGGLVGLVSRAHVLAAWKVDPLLPVALVMAAYEGRRGGGYPASW</sequence>
<accession>A0ABX9JV57</accession>
<feature type="domain" description="CBS" evidence="2">
    <location>
        <begin position="11"/>
        <end position="69"/>
    </location>
</feature>
<dbReference type="SUPFAM" id="SSF54631">
    <property type="entry name" value="CBS-domain pair"/>
    <property type="match status" value="1"/>
</dbReference>
<name>A0ABX9JV57_9BACT</name>
<evidence type="ECO:0000313" key="3">
    <source>
        <dbReference type="EMBL" id="REG27679.1"/>
    </source>
</evidence>